<organism evidence="4 5">
    <name type="scientific">Legionella waltersii</name>
    <dbReference type="NCBI Taxonomy" id="66969"/>
    <lineage>
        <taxon>Bacteria</taxon>
        <taxon>Pseudomonadati</taxon>
        <taxon>Pseudomonadota</taxon>
        <taxon>Gammaproteobacteria</taxon>
        <taxon>Legionellales</taxon>
        <taxon>Legionellaceae</taxon>
        <taxon>Legionella</taxon>
    </lineage>
</organism>
<feature type="domain" description="SPOR" evidence="3">
    <location>
        <begin position="143"/>
        <end position="222"/>
    </location>
</feature>
<evidence type="ECO:0000313" key="4">
    <source>
        <dbReference type="EMBL" id="KTD82627.1"/>
    </source>
</evidence>
<evidence type="ECO:0000256" key="2">
    <source>
        <dbReference type="SAM" id="Phobius"/>
    </source>
</evidence>
<dbReference type="Pfam" id="PF05036">
    <property type="entry name" value="SPOR"/>
    <property type="match status" value="1"/>
</dbReference>
<keyword evidence="5" id="KW-1185">Reference proteome</keyword>
<dbReference type="PROSITE" id="PS51724">
    <property type="entry name" value="SPOR"/>
    <property type="match status" value="1"/>
</dbReference>
<dbReference type="EMBL" id="LNZB01000009">
    <property type="protein sequence ID" value="KTD82627.1"/>
    <property type="molecule type" value="Genomic_DNA"/>
</dbReference>
<proteinExistence type="predicted"/>
<feature type="region of interest" description="Disordered" evidence="1">
    <location>
        <begin position="87"/>
        <end position="117"/>
    </location>
</feature>
<dbReference type="RefSeq" id="WP_058479394.1">
    <property type="nucleotide sequence ID" value="NZ_CAAAIQ010000018.1"/>
</dbReference>
<feature type="transmembrane region" description="Helical" evidence="2">
    <location>
        <begin position="20"/>
        <end position="37"/>
    </location>
</feature>
<dbReference type="AlphaFoldDB" id="A0A0W1AN63"/>
<sequence>MARDYGNRRPAKKNSAPNQLLVIVVTFLLGYFTATIMDVQKVSQWINKEILADNEPVKQPIKTAEQKPQVPPKPKFEFYTLLANEKSGSQAGNHQENTQTSAQTSAKGPEQVASKSINDVVSNSVRSSVQVAEGKPVDNHQPSNKTSSYLVQVASFKTRHDADNMKAKLILKGFDVNVVQASQAQGSWFRVVVGPYPDKTSAQLAQINLAKNERLNGMLRAVGG</sequence>
<dbReference type="InterPro" id="IPR036680">
    <property type="entry name" value="SPOR-like_sf"/>
</dbReference>
<evidence type="ECO:0000259" key="3">
    <source>
        <dbReference type="PROSITE" id="PS51724"/>
    </source>
</evidence>
<dbReference type="PANTHER" id="PTHR38687:SF2">
    <property type="entry name" value="CELL DIVISION PROTEIN FTSN"/>
    <property type="match status" value="1"/>
</dbReference>
<feature type="compositionally biased region" description="Polar residues" evidence="1">
    <location>
        <begin position="87"/>
        <end position="106"/>
    </location>
</feature>
<dbReference type="InterPro" id="IPR052521">
    <property type="entry name" value="Cell_div_SPOR-domain"/>
</dbReference>
<dbReference type="GO" id="GO:0042834">
    <property type="term" value="F:peptidoglycan binding"/>
    <property type="evidence" value="ECO:0007669"/>
    <property type="project" value="InterPro"/>
</dbReference>
<dbReference type="InterPro" id="IPR007730">
    <property type="entry name" value="SPOR-like_dom"/>
</dbReference>
<dbReference type="Proteomes" id="UP000054729">
    <property type="component" value="Unassembled WGS sequence"/>
</dbReference>
<accession>A0A0W1AN63</accession>
<evidence type="ECO:0000313" key="5">
    <source>
        <dbReference type="Proteomes" id="UP000054729"/>
    </source>
</evidence>
<dbReference type="PANTHER" id="PTHR38687">
    <property type="entry name" value="CELL DIVISION PROTEIN DEDD-RELATED"/>
    <property type="match status" value="1"/>
</dbReference>
<comment type="caution">
    <text evidence="4">The sequence shown here is derived from an EMBL/GenBank/DDBJ whole genome shotgun (WGS) entry which is preliminary data.</text>
</comment>
<keyword evidence="2" id="KW-1133">Transmembrane helix</keyword>
<dbReference type="PATRIC" id="fig|66969.6.peg.597"/>
<gene>
    <name evidence="4" type="ORF">Lwal_0556</name>
</gene>
<dbReference type="OrthoDB" id="8558195at2"/>
<keyword evidence="2" id="KW-0472">Membrane</keyword>
<reference evidence="4 5" key="1">
    <citation type="submission" date="2015-11" db="EMBL/GenBank/DDBJ databases">
        <title>Genomic analysis of 38 Legionella species identifies large and diverse effector repertoires.</title>
        <authorList>
            <person name="Burstein D."/>
            <person name="Amaro F."/>
            <person name="Zusman T."/>
            <person name="Lifshitz Z."/>
            <person name="Cohen O."/>
            <person name="Gilbert J.A."/>
            <person name="Pupko T."/>
            <person name="Shuman H.A."/>
            <person name="Segal G."/>
        </authorList>
    </citation>
    <scope>NUCLEOTIDE SEQUENCE [LARGE SCALE GENOMIC DNA]</scope>
    <source>
        <strain evidence="4 5">ATCC 51914</strain>
    </source>
</reference>
<dbReference type="STRING" id="66969.Lwal_0556"/>
<dbReference type="SUPFAM" id="SSF110997">
    <property type="entry name" value="Sporulation related repeat"/>
    <property type="match status" value="1"/>
</dbReference>
<name>A0A0W1AN63_9GAMM</name>
<keyword evidence="2" id="KW-0812">Transmembrane</keyword>
<protein>
    <submittedName>
        <fullName evidence="4">Sporulation domain-containing protein</fullName>
    </submittedName>
</protein>
<evidence type="ECO:0000256" key="1">
    <source>
        <dbReference type="SAM" id="MobiDB-lite"/>
    </source>
</evidence>
<dbReference type="Gene3D" id="3.30.70.1070">
    <property type="entry name" value="Sporulation related repeat"/>
    <property type="match status" value="1"/>
</dbReference>